<name>A0ABW1YIR8_9DEIO</name>
<dbReference type="Proteomes" id="UP001596297">
    <property type="component" value="Unassembled WGS sequence"/>
</dbReference>
<evidence type="ECO:0000313" key="1">
    <source>
        <dbReference type="EMBL" id="MFC6592759.1"/>
    </source>
</evidence>
<sequence>MSERQTLGRGRKLIELYRRGVGGERDNAGRLLLAWLTQHDLTLYDLDPSLPVSRDLAALDEWRQSAAWLSQLGSEAHEEALLHLVDADDLTVPEMSRLLEAVDLDKLMSQRIDGWAHADAADLADYIQAARQLPPAADWLGGSGSLASRLHAAVRLTAWRARHPARLLKTRSTLETRFVLGLVRGLGAPAGQLHPQGVEAHLSVAQLARLRALLATHLPSAEAQAYQAAEQLGEELGLGG</sequence>
<dbReference type="EMBL" id="JBHSWD010000002">
    <property type="protein sequence ID" value="MFC6592759.1"/>
    <property type="molecule type" value="Genomic_DNA"/>
</dbReference>
<evidence type="ECO:0000313" key="2">
    <source>
        <dbReference type="Proteomes" id="UP001596297"/>
    </source>
</evidence>
<reference evidence="2" key="1">
    <citation type="journal article" date="2019" name="Int. J. Syst. Evol. Microbiol.">
        <title>The Global Catalogue of Microorganisms (GCM) 10K type strain sequencing project: providing services to taxonomists for standard genome sequencing and annotation.</title>
        <authorList>
            <consortium name="The Broad Institute Genomics Platform"/>
            <consortium name="The Broad Institute Genome Sequencing Center for Infectious Disease"/>
            <person name="Wu L."/>
            <person name="Ma J."/>
        </authorList>
    </citation>
    <scope>NUCLEOTIDE SEQUENCE [LARGE SCALE GENOMIC DNA]</scope>
    <source>
        <strain evidence="2">CGMCC 1.15772</strain>
    </source>
</reference>
<gene>
    <name evidence="1" type="ORF">ACFP81_12645</name>
</gene>
<proteinExistence type="predicted"/>
<accession>A0ABW1YIR8</accession>
<organism evidence="1 2">
    <name type="scientific">Deinococcus lacus</name>
    <dbReference type="NCBI Taxonomy" id="392561"/>
    <lineage>
        <taxon>Bacteria</taxon>
        <taxon>Thermotogati</taxon>
        <taxon>Deinococcota</taxon>
        <taxon>Deinococci</taxon>
        <taxon>Deinococcales</taxon>
        <taxon>Deinococcaceae</taxon>
        <taxon>Deinococcus</taxon>
    </lineage>
</organism>
<protein>
    <submittedName>
        <fullName evidence="1">Uncharacterized protein</fullName>
    </submittedName>
</protein>
<comment type="caution">
    <text evidence="1">The sequence shown here is derived from an EMBL/GenBank/DDBJ whole genome shotgun (WGS) entry which is preliminary data.</text>
</comment>
<keyword evidence="2" id="KW-1185">Reference proteome</keyword>
<dbReference type="RefSeq" id="WP_380083881.1">
    <property type="nucleotide sequence ID" value="NZ_JBHSWD010000002.1"/>
</dbReference>